<organism evidence="8 9">
    <name type="scientific">Urocolius indicus</name>
    <name type="common">Red-faced mousebird</name>
    <name type="synonym">Colius indicus</name>
    <dbReference type="NCBI Taxonomy" id="458196"/>
    <lineage>
        <taxon>Eukaryota</taxon>
        <taxon>Metazoa</taxon>
        <taxon>Chordata</taxon>
        <taxon>Craniata</taxon>
        <taxon>Vertebrata</taxon>
        <taxon>Euteleostomi</taxon>
        <taxon>Archelosauria</taxon>
        <taxon>Archosauria</taxon>
        <taxon>Dinosauria</taxon>
        <taxon>Saurischia</taxon>
        <taxon>Theropoda</taxon>
        <taxon>Coelurosauria</taxon>
        <taxon>Aves</taxon>
        <taxon>Neognathae</taxon>
        <taxon>Neoaves</taxon>
        <taxon>Telluraves</taxon>
        <taxon>Coraciimorphae</taxon>
        <taxon>Coliiformes</taxon>
        <taxon>Coliidae</taxon>
        <taxon>Urocolius</taxon>
    </lineage>
</organism>
<evidence type="ECO:0000256" key="5">
    <source>
        <dbReference type="ARBA" id="ARBA00023022"/>
    </source>
</evidence>
<evidence type="ECO:0000256" key="6">
    <source>
        <dbReference type="ARBA" id="ARBA00023157"/>
    </source>
</evidence>
<sequence>MNMNFPLWFGFFSAYSQETADTVACWQNQGFCSFATCPASLVNIGTCRDGKLKCCKW</sequence>
<evidence type="ECO:0000256" key="1">
    <source>
        <dbReference type="ARBA" id="ARBA00004613"/>
    </source>
</evidence>
<evidence type="ECO:0000313" key="9">
    <source>
        <dbReference type="Proteomes" id="UP000654395"/>
    </source>
</evidence>
<keyword evidence="2" id="KW-0964">Secreted</keyword>
<comment type="caution">
    <text evidence="8">The sequence shown here is derived from an EMBL/GenBank/DDBJ whole genome shotgun (WGS) entry which is preliminary data.</text>
</comment>
<evidence type="ECO:0000256" key="2">
    <source>
        <dbReference type="ARBA" id="ARBA00022525"/>
    </source>
</evidence>
<dbReference type="OrthoDB" id="9622366at2759"/>
<dbReference type="GO" id="GO:0042742">
    <property type="term" value="P:defense response to bacterium"/>
    <property type="evidence" value="ECO:0007669"/>
    <property type="project" value="UniProtKB-KW"/>
</dbReference>
<dbReference type="FunFam" id="3.10.360.10:FF:000001">
    <property type="entry name" value="Beta-defensin 1"/>
    <property type="match status" value="1"/>
</dbReference>
<keyword evidence="3" id="KW-0929">Antimicrobial</keyword>
<evidence type="ECO:0000256" key="4">
    <source>
        <dbReference type="ARBA" id="ARBA00022940"/>
    </source>
</evidence>
<dbReference type="InterPro" id="IPR001855">
    <property type="entry name" value="Defensin_beta-like"/>
</dbReference>
<keyword evidence="4" id="KW-0211">Defensin</keyword>
<dbReference type="GO" id="GO:0005576">
    <property type="term" value="C:extracellular region"/>
    <property type="evidence" value="ECO:0007669"/>
    <property type="project" value="UniProtKB-SubCell"/>
</dbReference>
<feature type="non-terminal residue" evidence="8">
    <location>
        <position position="1"/>
    </location>
</feature>
<keyword evidence="6" id="KW-1015">Disulfide bond</keyword>
<evidence type="ECO:0000256" key="3">
    <source>
        <dbReference type="ARBA" id="ARBA00022529"/>
    </source>
</evidence>
<dbReference type="Pfam" id="PF00711">
    <property type="entry name" value="Defensin_beta"/>
    <property type="match status" value="1"/>
</dbReference>
<keyword evidence="5" id="KW-0044">Antibiotic</keyword>
<dbReference type="SUPFAM" id="SSF57392">
    <property type="entry name" value="Defensin-like"/>
    <property type="match status" value="1"/>
</dbReference>
<accession>A0A852KF61</accession>
<evidence type="ECO:0000313" key="8">
    <source>
        <dbReference type="EMBL" id="NXX77541.1"/>
    </source>
</evidence>
<dbReference type="Gene3D" id="3.10.360.10">
    <property type="entry name" value="Antimicrobial Peptide, Beta-defensin 2, Chain A"/>
    <property type="match status" value="1"/>
</dbReference>
<evidence type="ECO:0000259" key="7">
    <source>
        <dbReference type="Pfam" id="PF00711"/>
    </source>
</evidence>
<dbReference type="Proteomes" id="UP000654395">
    <property type="component" value="Unassembled WGS sequence"/>
</dbReference>
<reference evidence="8" key="1">
    <citation type="submission" date="2020-02" db="EMBL/GenBank/DDBJ databases">
        <title>Bird 10,000 Genomes (B10K) Project - Family phase.</title>
        <authorList>
            <person name="Zhang G."/>
        </authorList>
    </citation>
    <scope>NUCLEOTIDE SEQUENCE</scope>
    <source>
        <strain evidence="8">B10K-DU-030-59</strain>
    </source>
</reference>
<dbReference type="EMBL" id="WBNH01003759">
    <property type="protein sequence ID" value="NXX77541.1"/>
    <property type="molecule type" value="Genomic_DNA"/>
</dbReference>
<proteinExistence type="predicted"/>
<name>A0A852KF61_UROIN</name>
<comment type="subcellular location">
    <subcellularLocation>
        <location evidence="1">Secreted</location>
    </subcellularLocation>
</comment>
<gene>
    <name evidence="8" type="primary">Gal9</name>
    <name evidence="8" type="ORF">UROIND_R15679</name>
</gene>
<protein>
    <submittedName>
        <fullName evidence="8">GLL9 protein</fullName>
    </submittedName>
</protein>
<keyword evidence="9" id="KW-1185">Reference proteome</keyword>
<feature type="domain" description="Beta-defensin-like" evidence="7">
    <location>
        <begin position="21"/>
        <end position="56"/>
    </location>
</feature>
<dbReference type="AlphaFoldDB" id="A0A852KF61"/>
<feature type="non-terminal residue" evidence="8">
    <location>
        <position position="57"/>
    </location>
</feature>